<keyword evidence="5" id="KW-0548">Nucleotidyltransferase</keyword>
<evidence type="ECO:0000256" key="2">
    <source>
        <dbReference type="SAM" id="MobiDB-lite"/>
    </source>
</evidence>
<dbReference type="SUPFAM" id="SSF56672">
    <property type="entry name" value="DNA/RNA polymerases"/>
    <property type="match status" value="1"/>
</dbReference>
<dbReference type="GO" id="GO:0015074">
    <property type="term" value="P:DNA integration"/>
    <property type="evidence" value="ECO:0007669"/>
    <property type="project" value="InterPro"/>
</dbReference>
<dbReference type="GO" id="GO:0003964">
    <property type="term" value="F:RNA-directed DNA polymerase activity"/>
    <property type="evidence" value="ECO:0007669"/>
    <property type="project" value="UniProtKB-KW"/>
</dbReference>
<dbReference type="Proteomes" id="UP001152797">
    <property type="component" value="Unassembled WGS sequence"/>
</dbReference>
<reference evidence="3" key="1">
    <citation type="submission" date="2022-10" db="EMBL/GenBank/DDBJ databases">
        <authorList>
            <person name="Chen Y."/>
            <person name="Dougan E. K."/>
            <person name="Chan C."/>
            <person name="Rhodes N."/>
            <person name="Thang M."/>
        </authorList>
    </citation>
    <scope>NUCLEOTIDE SEQUENCE</scope>
</reference>
<proteinExistence type="predicted"/>
<dbReference type="InterPro" id="IPR013762">
    <property type="entry name" value="Integrase-like_cat_sf"/>
</dbReference>
<dbReference type="EMBL" id="CAMXCT010001859">
    <property type="protein sequence ID" value="CAI3993668.1"/>
    <property type="molecule type" value="Genomic_DNA"/>
</dbReference>
<name>A0A9P1CMR4_9DINO</name>
<organism evidence="3">
    <name type="scientific">Cladocopium goreaui</name>
    <dbReference type="NCBI Taxonomy" id="2562237"/>
    <lineage>
        <taxon>Eukaryota</taxon>
        <taxon>Sar</taxon>
        <taxon>Alveolata</taxon>
        <taxon>Dinophyceae</taxon>
        <taxon>Suessiales</taxon>
        <taxon>Symbiodiniaceae</taxon>
        <taxon>Cladocopium</taxon>
    </lineage>
</organism>
<evidence type="ECO:0000313" key="6">
    <source>
        <dbReference type="Proteomes" id="UP001152797"/>
    </source>
</evidence>
<evidence type="ECO:0000313" key="3">
    <source>
        <dbReference type="EMBL" id="CAI3993668.1"/>
    </source>
</evidence>
<dbReference type="EMBL" id="CAMXCT020001859">
    <property type="protein sequence ID" value="CAL1147043.1"/>
    <property type="molecule type" value="Genomic_DNA"/>
</dbReference>
<comment type="caution">
    <text evidence="3">The sequence shown here is derived from an EMBL/GenBank/DDBJ whole genome shotgun (WGS) entry which is preliminary data.</text>
</comment>
<dbReference type="GO" id="GO:0006310">
    <property type="term" value="P:DNA recombination"/>
    <property type="evidence" value="ECO:0007669"/>
    <property type="project" value="UniProtKB-KW"/>
</dbReference>
<keyword evidence="5" id="KW-0808">Transferase</keyword>
<accession>A0A9P1CMR4</accession>
<dbReference type="Gene3D" id="1.10.443.10">
    <property type="entry name" value="Intergrase catalytic core"/>
    <property type="match status" value="1"/>
</dbReference>
<dbReference type="OrthoDB" id="436899at2759"/>
<keyword evidence="6" id="KW-1185">Reference proteome</keyword>
<dbReference type="InterPro" id="IPR043502">
    <property type="entry name" value="DNA/RNA_pol_sf"/>
</dbReference>
<dbReference type="GO" id="GO:0003677">
    <property type="term" value="F:DNA binding"/>
    <property type="evidence" value="ECO:0007669"/>
    <property type="project" value="InterPro"/>
</dbReference>
<keyword evidence="5" id="KW-0695">RNA-directed DNA polymerase</keyword>
<evidence type="ECO:0000313" key="5">
    <source>
        <dbReference type="EMBL" id="CAL4780980.1"/>
    </source>
</evidence>
<reference evidence="4" key="2">
    <citation type="submission" date="2024-04" db="EMBL/GenBank/DDBJ databases">
        <authorList>
            <person name="Chen Y."/>
            <person name="Shah S."/>
            <person name="Dougan E. K."/>
            <person name="Thang M."/>
            <person name="Chan C."/>
        </authorList>
    </citation>
    <scope>NUCLEOTIDE SEQUENCE [LARGE SCALE GENOMIC DNA]</scope>
</reference>
<evidence type="ECO:0000256" key="1">
    <source>
        <dbReference type="ARBA" id="ARBA00023172"/>
    </source>
</evidence>
<dbReference type="SUPFAM" id="SSF56349">
    <property type="entry name" value="DNA breaking-rejoining enzymes"/>
    <property type="match status" value="1"/>
</dbReference>
<keyword evidence="1" id="KW-0233">DNA recombination</keyword>
<sequence length="1617" mass="180432">MVNDSFSSFRATHAGLLYPWETGTLACIFSDDNVVPALECPPLIHSAAEEPSASVGESQGLTSSNQLDVDCKFTLAVKNLPDLDYFQQKSQSLELACGRWMELLSLSWDASSVGVQLALDLQTDAHGNLALESLRACFGTKSPSTLLKRAGTFRQFVKWFKTTEHYDDGCGCAFPLMEKVVWDYFLWLRRERAMSSKGYTSPSTFLETVRFAKFTVGLKGADEILQSRRLLGFAAIEKGLKGPTRQAPGLELSHLQRLHSVLKSGDSLVDRLGAAVFLICIYGRARWSDLRFVESLNFDRHRNGSLTIYTKEHKTSNVGTRREQFLPIIVPWEGVTNDWWLDTYVDVCEQLGFDLKRKPFGPLMPAPKLGGGFCARPLTTNEAAVWLRSLLAGTPQSESFRSHSLKATLLGWAARAGLDKETRAVLGHHCTALAGSEVVYSRDLQIRSIRKLSMMLRRVRVGLDLEEDTMKQFGLAGTPAMMTPAFCPTTPVPPRPTLPQETAQESTEECPVGDTNHGAVEGALETMRGLEDLQSLKEECVDFDDVEMNADQLSLFPQSLAVTGAIAIESSSGSSSSSSEYSSSDESISDARLKGDVHFTERDANVDAFIQAATHRASTLNEVANLKRIAFEAQTFLVATLRQSVDRNEDVPKKIAHAERTSRMDLLKRTLVGVNIQGELEPAHCVLDKFSHMFELNSVKYYEPASCISRSFEIAGGSKNKELTLEKGALVVKSSEDKLTSVTDTEIKLHYALVRRALALQFAQLMSYDQHCAWETFLFESLHREPPPGYHKPGLTQLIQCDRAAWQSWHNTRIEQAFMVEVFAGALNIPCDGKHQHLPWGFALNDEGNQVWATSLESQYPRKLCVTVVSLVLQFAEQRGLILKAFDLQSASENPMRTAQFSRIAAGAPVVVPKFARFLRLTARPSPVLGEDQGVKGRPCKSQFGYEVAFGLPWDYEGFIQKACETGHPAAKYSSVPWELSKAIEQQSLWSAEQLANYRIAWCRKWLKRCKELAADEEVDRNSNRSPHVAAATEGKRILLTQEILSDIGYEDMSALDLLRSGATLAGEVPKCPVFPRQFKPCLLTMEQLVETSQKRNQMILNMTVTSGSPELDVKILEETKEELLKGWIEGPFDVDALEPHACISRRFGLVQGSKTRMIDDFSISGINDTCVIHNKIDLHMIDTFAGAIRMYFQTRSSYNLDTCLEAKTYDLKAAYRQVPIKEEHLKFAYFSVYNCELRRVEVYRLKTLPFGATHSVYYFLRLSRMLYAIATRALYLLTTNFYDDFLLASAPELKESSSSSMELLFMLTGWQYDRAGKKATEFSTLCKALGVCFDLSACKDQVLKIDNTAARKEELVEQLQLCICKGSLGKQETLVLRGRLGFADSFIHGRLGSVTLKQLSEHAYGHTAKLDAELKLSLEVMSQRLRADEPRLVTAGVDRQMFIFTDAAYEPETKTGGLGAVICDEHASVVGWFGIQLDTEQCVAFGANLKDSIIYELELLAAVIALAAWCKNGFGYLHTWFGDNDSVRFALIRGTADGHIAQSLLSFYMKREVLQSAMVWFARVPTEANISDFPSRRQEHPLLSAELNRNDLALPILQAILNELKAVGRQCHLGEA</sequence>
<gene>
    <name evidence="3" type="ORF">C1SCF055_LOCUS20396</name>
</gene>
<dbReference type="InterPro" id="IPR011010">
    <property type="entry name" value="DNA_brk_join_enz"/>
</dbReference>
<evidence type="ECO:0000313" key="4">
    <source>
        <dbReference type="EMBL" id="CAL1147043.1"/>
    </source>
</evidence>
<feature type="region of interest" description="Disordered" evidence="2">
    <location>
        <begin position="495"/>
        <end position="515"/>
    </location>
</feature>
<dbReference type="EMBL" id="CAMXCT030001859">
    <property type="protein sequence ID" value="CAL4780980.1"/>
    <property type="molecule type" value="Genomic_DNA"/>
</dbReference>
<protein>
    <submittedName>
        <fullName evidence="5">Reverse transcriptase domain-containing protein</fullName>
    </submittedName>
</protein>